<keyword evidence="8 10" id="KW-0472">Membrane</keyword>
<feature type="transmembrane region" description="Helical" evidence="10">
    <location>
        <begin position="226"/>
        <end position="244"/>
    </location>
</feature>
<keyword evidence="3 9" id="KW-0349">Heme</keyword>
<evidence type="ECO:0000256" key="5">
    <source>
        <dbReference type="ARBA" id="ARBA00022723"/>
    </source>
</evidence>
<dbReference type="RefSeq" id="WP_101251181.1">
    <property type="nucleotide sequence ID" value="NZ_PIUM01000015.1"/>
</dbReference>
<feature type="binding site" description="covalent" evidence="9">
    <location>
        <position position="62"/>
    </location>
    <ligand>
        <name>heme c</name>
        <dbReference type="ChEBI" id="CHEBI:61717"/>
    </ligand>
</feature>
<sequence length="253" mass="28049">MRKFLTSTFAAALLAVAIPAAAEEGPALERQNWSWHGPFGQYDKAQLRRGFQVFREICSNCHSMKLVAYRNLGDLGFTEDEIKAIAAEKQVQDGPNDQGDMYARPARPSDRFVPPFPNDQAARVASNGALPPDLSLMTKARVGGPDYVYGILTGFKDTPPEGVTIPDGMYYNTAFPGHQIAMPPPVNDDQVTYADGTKATKEQISKDAVAFLNWAAEPELDQRHSLGVKTLIFVFVMTILFYALKRKIWARLH</sequence>
<protein>
    <recommendedName>
        <fullName evidence="2">Cytochrome c1</fullName>
    </recommendedName>
</protein>
<evidence type="ECO:0000256" key="6">
    <source>
        <dbReference type="ARBA" id="ARBA00022989"/>
    </source>
</evidence>
<feature type="binding site" description="covalent" evidence="9">
    <location>
        <position position="61"/>
    </location>
    <ligand>
        <name>heme c</name>
        <dbReference type="ChEBI" id="CHEBI:61717"/>
    </ligand>
</feature>
<dbReference type="GO" id="GO:0046872">
    <property type="term" value="F:metal ion binding"/>
    <property type="evidence" value="ECO:0007669"/>
    <property type="project" value="UniProtKB-KW"/>
</dbReference>
<dbReference type="PROSITE" id="PS51007">
    <property type="entry name" value="CYTC"/>
    <property type="match status" value="1"/>
</dbReference>
<dbReference type="Proteomes" id="UP000233293">
    <property type="component" value="Unassembled WGS sequence"/>
</dbReference>
<dbReference type="AlphaFoldDB" id="A0A2N3PU52"/>
<name>A0A2N3PU52_9PROT</name>
<dbReference type="SUPFAM" id="SSF46626">
    <property type="entry name" value="Cytochrome c"/>
    <property type="match status" value="1"/>
</dbReference>
<gene>
    <name evidence="13" type="ORF">CWS72_13670</name>
</gene>
<feature type="binding site" description="covalent" evidence="9">
    <location>
        <position position="182"/>
    </location>
    <ligand>
        <name>heme c</name>
        <dbReference type="ChEBI" id="CHEBI:61717"/>
    </ligand>
</feature>
<accession>A0A2N3PU52</accession>
<comment type="caution">
    <text evidence="13">The sequence shown here is derived from an EMBL/GenBank/DDBJ whole genome shotgun (WGS) entry which is preliminary data.</text>
</comment>
<keyword evidence="11" id="KW-0732">Signal</keyword>
<feature type="signal peptide" evidence="11">
    <location>
        <begin position="1"/>
        <end position="22"/>
    </location>
</feature>
<keyword evidence="7 9" id="KW-0408">Iron</keyword>
<evidence type="ECO:0000256" key="4">
    <source>
        <dbReference type="ARBA" id="ARBA00022692"/>
    </source>
</evidence>
<dbReference type="Gene3D" id="1.20.5.100">
    <property type="entry name" value="Cytochrome c1, transmembrane anchor, C-terminal"/>
    <property type="match status" value="1"/>
</dbReference>
<keyword evidence="6 10" id="KW-1133">Transmembrane helix</keyword>
<reference evidence="14" key="1">
    <citation type="submission" date="2017-12" db="EMBL/GenBank/DDBJ databases">
        <title>Draft genome sequence of Telmatospirillum siberiense 26-4b1T, an acidotolerant peatland alphaproteobacterium potentially involved in sulfur cycling.</title>
        <authorList>
            <person name="Hausmann B."/>
            <person name="Pjevac P."/>
            <person name="Schreck K."/>
            <person name="Herbold C.W."/>
            <person name="Daims H."/>
            <person name="Wagner M."/>
            <person name="Pester M."/>
            <person name="Loy A."/>
        </authorList>
    </citation>
    <scope>NUCLEOTIDE SEQUENCE [LARGE SCALE GENOMIC DNA]</scope>
    <source>
        <strain evidence="14">26-4b1</strain>
    </source>
</reference>
<dbReference type="InterPro" id="IPR002326">
    <property type="entry name" value="Cyt_c1"/>
</dbReference>
<organism evidence="13 14">
    <name type="scientific">Telmatospirillum siberiense</name>
    <dbReference type="NCBI Taxonomy" id="382514"/>
    <lineage>
        <taxon>Bacteria</taxon>
        <taxon>Pseudomonadati</taxon>
        <taxon>Pseudomonadota</taxon>
        <taxon>Alphaproteobacteria</taxon>
        <taxon>Rhodospirillales</taxon>
        <taxon>Rhodospirillaceae</taxon>
        <taxon>Telmatospirillum</taxon>
    </lineage>
</organism>
<evidence type="ECO:0000256" key="9">
    <source>
        <dbReference type="PIRSR" id="PIRSR602326-1"/>
    </source>
</evidence>
<dbReference type="PRINTS" id="PR00603">
    <property type="entry name" value="CYTOCHROMEC1"/>
</dbReference>
<evidence type="ECO:0000259" key="12">
    <source>
        <dbReference type="PROSITE" id="PS51007"/>
    </source>
</evidence>
<dbReference type="Gene3D" id="1.10.760.10">
    <property type="entry name" value="Cytochrome c-like domain"/>
    <property type="match status" value="1"/>
</dbReference>
<dbReference type="GO" id="GO:0020037">
    <property type="term" value="F:heme binding"/>
    <property type="evidence" value="ECO:0007669"/>
    <property type="project" value="InterPro"/>
</dbReference>
<comment type="cofactor">
    <cofactor evidence="9">
        <name>heme c</name>
        <dbReference type="ChEBI" id="CHEBI:61717"/>
    </cofactor>
    <text evidence="9">Binds 1 heme c group covalently per subunit.</text>
</comment>
<dbReference type="GO" id="GO:0016020">
    <property type="term" value="C:membrane"/>
    <property type="evidence" value="ECO:0007669"/>
    <property type="project" value="UniProtKB-SubCell"/>
</dbReference>
<feature type="binding site" description="covalent" evidence="9">
    <location>
        <position position="58"/>
    </location>
    <ligand>
        <name>heme c</name>
        <dbReference type="ChEBI" id="CHEBI:61717"/>
    </ligand>
</feature>
<keyword evidence="4 10" id="KW-0812">Transmembrane</keyword>
<evidence type="ECO:0000256" key="2">
    <source>
        <dbReference type="ARBA" id="ARBA00016165"/>
    </source>
</evidence>
<dbReference type="PANTHER" id="PTHR10266:SF3">
    <property type="entry name" value="CYTOCHROME C1, HEME PROTEIN, MITOCHONDRIAL"/>
    <property type="match status" value="1"/>
</dbReference>
<evidence type="ECO:0000256" key="11">
    <source>
        <dbReference type="SAM" id="SignalP"/>
    </source>
</evidence>
<evidence type="ECO:0000256" key="1">
    <source>
        <dbReference type="ARBA" id="ARBA00004370"/>
    </source>
</evidence>
<dbReference type="FunFam" id="1.10.760.10:FF:000011">
    <property type="entry name" value="Cytochrome c1, putative"/>
    <property type="match status" value="1"/>
</dbReference>
<keyword evidence="14" id="KW-1185">Reference proteome</keyword>
<evidence type="ECO:0000256" key="7">
    <source>
        <dbReference type="ARBA" id="ARBA00023004"/>
    </source>
</evidence>
<keyword evidence="5 9" id="KW-0479">Metal-binding</keyword>
<dbReference type="Pfam" id="PF02167">
    <property type="entry name" value="Cytochrom_C1"/>
    <property type="match status" value="1"/>
</dbReference>
<evidence type="ECO:0000256" key="8">
    <source>
        <dbReference type="ARBA" id="ARBA00023136"/>
    </source>
</evidence>
<dbReference type="InterPro" id="IPR009056">
    <property type="entry name" value="Cyt_c-like_dom"/>
</dbReference>
<dbReference type="PANTHER" id="PTHR10266">
    <property type="entry name" value="CYTOCHROME C1"/>
    <property type="match status" value="1"/>
</dbReference>
<dbReference type="OrthoDB" id="9808471at2"/>
<feature type="domain" description="Cytochrome c" evidence="12">
    <location>
        <begin position="45"/>
        <end position="198"/>
    </location>
</feature>
<dbReference type="GO" id="GO:0009055">
    <property type="term" value="F:electron transfer activity"/>
    <property type="evidence" value="ECO:0007669"/>
    <property type="project" value="InterPro"/>
</dbReference>
<evidence type="ECO:0000256" key="10">
    <source>
        <dbReference type="SAM" id="Phobius"/>
    </source>
</evidence>
<evidence type="ECO:0000313" key="13">
    <source>
        <dbReference type="EMBL" id="PKU23920.1"/>
    </source>
</evidence>
<proteinExistence type="predicted"/>
<evidence type="ECO:0000313" key="14">
    <source>
        <dbReference type="Proteomes" id="UP000233293"/>
    </source>
</evidence>
<dbReference type="InterPro" id="IPR036909">
    <property type="entry name" value="Cyt_c-like_dom_sf"/>
</dbReference>
<dbReference type="EMBL" id="PIUM01000015">
    <property type="protein sequence ID" value="PKU23920.1"/>
    <property type="molecule type" value="Genomic_DNA"/>
</dbReference>
<evidence type="ECO:0000256" key="3">
    <source>
        <dbReference type="ARBA" id="ARBA00022617"/>
    </source>
</evidence>
<feature type="chain" id="PRO_5014729791" description="Cytochrome c1" evidence="11">
    <location>
        <begin position="23"/>
        <end position="253"/>
    </location>
</feature>
<comment type="subcellular location">
    <subcellularLocation>
        <location evidence="1">Membrane</location>
    </subcellularLocation>
</comment>